<evidence type="ECO:0000256" key="1">
    <source>
        <dbReference type="SAM" id="Phobius"/>
    </source>
</evidence>
<dbReference type="RefSeq" id="WP_194114287.1">
    <property type="nucleotide sequence ID" value="NZ_JADFUA010000001.1"/>
</dbReference>
<accession>A0A8J7FHD0</accession>
<protein>
    <recommendedName>
        <fullName evidence="4">Type 4 fimbrial biogenesis protein PilX N-terminal domain-containing protein</fullName>
    </recommendedName>
</protein>
<keyword evidence="1" id="KW-0472">Membrane</keyword>
<evidence type="ECO:0000313" key="2">
    <source>
        <dbReference type="EMBL" id="MBE9607772.1"/>
    </source>
</evidence>
<sequence>MNTHPQFRRQKGLVTLAVSIMTLAIASVVVIYAYSSTISEIGQQQGTLKSIYSRNAAEAGVEYAIAAINANTATYLNSDGSIKKSSLELPIAKVNVTNAAGANIQVDPKARFAIAISRASTTSPIQITSIGGYNCGSASNTSQSQLIDSCESVSRVQVMINLTTTTGNPYPGLSDALVTLGDAEFGGSSCIQGGGGGNAVHSGGTIKRTTSFSGDDCTDNNGKGVYGESFQNDGNLKSLEGNNALAAETIYGMSAKDLCADNKYKPGDNLAKDQDGKVIVNGLKLDPANFQTPGVYCFKGDVKLGGSGNDTFGLEGVGQGVVIYVEGQVEMNGNATINGIVHATGAMTQGTGNVSVNGSLISNGSFKSNGNIKIRFVGDGVPPPGGGTSDKNYRVVAGSWKDWE</sequence>
<reference evidence="2 3" key="1">
    <citation type="submission" date="2020-10" db="EMBL/GenBank/DDBJ databases">
        <title>The genome sequence of Chitinilyticum litopenaei 4Y14.</title>
        <authorList>
            <person name="Liu Y."/>
        </authorList>
    </citation>
    <scope>NUCLEOTIDE SEQUENCE [LARGE SCALE GENOMIC DNA]</scope>
    <source>
        <strain evidence="2 3">4Y14</strain>
    </source>
</reference>
<name>A0A8J7FHD0_9NEIS</name>
<dbReference type="Proteomes" id="UP000604481">
    <property type="component" value="Unassembled WGS sequence"/>
</dbReference>
<dbReference type="EMBL" id="JADFUA010000001">
    <property type="protein sequence ID" value="MBE9607772.1"/>
    <property type="molecule type" value="Genomic_DNA"/>
</dbReference>
<keyword evidence="1" id="KW-0812">Transmembrane</keyword>
<dbReference type="AlphaFoldDB" id="A0A8J7FHD0"/>
<proteinExistence type="predicted"/>
<keyword evidence="3" id="KW-1185">Reference proteome</keyword>
<organism evidence="2 3">
    <name type="scientific">Chitinilyticum piscinae</name>
    <dbReference type="NCBI Taxonomy" id="2866724"/>
    <lineage>
        <taxon>Bacteria</taxon>
        <taxon>Pseudomonadati</taxon>
        <taxon>Pseudomonadota</taxon>
        <taxon>Betaproteobacteria</taxon>
        <taxon>Neisseriales</taxon>
        <taxon>Chitinibacteraceae</taxon>
        <taxon>Chitinilyticum</taxon>
    </lineage>
</organism>
<feature type="transmembrane region" description="Helical" evidence="1">
    <location>
        <begin position="12"/>
        <end position="34"/>
    </location>
</feature>
<evidence type="ECO:0000313" key="3">
    <source>
        <dbReference type="Proteomes" id="UP000604481"/>
    </source>
</evidence>
<keyword evidence="1" id="KW-1133">Transmembrane helix</keyword>
<evidence type="ECO:0008006" key="4">
    <source>
        <dbReference type="Google" id="ProtNLM"/>
    </source>
</evidence>
<comment type="caution">
    <text evidence="2">The sequence shown here is derived from an EMBL/GenBank/DDBJ whole genome shotgun (WGS) entry which is preliminary data.</text>
</comment>
<gene>
    <name evidence="2" type="ORF">INR99_00260</name>
</gene>